<dbReference type="InterPro" id="IPR035906">
    <property type="entry name" value="MetI-like_sf"/>
</dbReference>
<dbReference type="PROSITE" id="PS50928">
    <property type="entry name" value="ABC_TM1"/>
    <property type="match status" value="1"/>
</dbReference>
<sequence length="82" mass="9318">MVRKILDKLYLILVFIFLYAPIAVLMVFSFNDSKLRGSWAGFTLRWYRALLEDSTILRSLYITLIVAVIATLISTVLGTFAA</sequence>
<evidence type="ECO:0000256" key="3">
    <source>
        <dbReference type="ARBA" id="ARBA00022448"/>
    </source>
</evidence>
<evidence type="ECO:0000256" key="4">
    <source>
        <dbReference type="ARBA" id="ARBA00022475"/>
    </source>
</evidence>
<dbReference type="Gene3D" id="1.10.3720.10">
    <property type="entry name" value="MetI-like"/>
    <property type="match status" value="1"/>
</dbReference>
<name>A0A3P1VB61_FUSNU</name>
<organism evidence="10">
    <name type="scientific">Fusobacterium nucleatum</name>
    <dbReference type="NCBI Taxonomy" id="851"/>
    <lineage>
        <taxon>Bacteria</taxon>
        <taxon>Fusobacteriati</taxon>
        <taxon>Fusobacteriota</taxon>
        <taxon>Fusobacteriia</taxon>
        <taxon>Fusobacteriales</taxon>
        <taxon>Fusobacteriaceae</taxon>
        <taxon>Fusobacterium</taxon>
    </lineage>
</organism>
<evidence type="ECO:0000256" key="7">
    <source>
        <dbReference type="ARBA" id="ARBA00023136"/>
    </source>
</evidence>
<evidence type="ECO:0000256" key="1">
    <source>
        <dbReference type="ARBA" id="ARBA00004651"/>
    </source>
</evidence>
<feature type="domain" description="ABC transmembrane type-1" evidence="9">
    <location>
        <begin position="60"/>
        <end position="82"/>
    </location>
</feature>
<dbReference type="InterPro" id="IPR000515">
    <property type="entry name" value="MetI-like"/>
</dbReference>
<comment type="subcellular location">
    <subcellularLocation>
        <location evidence="1">Cell membrane</location>
        <topology evidence="1">Multi-pass membrane protein</topology>
    </subcellularLocation>
</comment>
<evidence type="ECO:0000256" key="6">
    <source>
        <dbReference type="ARBA" id="ARBA00022989"/>
    </source>
</evidence>
<evidence type="ECO:0000259" key="9">
    <source>
        <dbReference type="PROSITE" id="PS50928"/>
    </source>
</evidence>
<evidence type="ECO:0000256" key="5">
    <source>
        <dbReference type="ARBA" id="ARBA00022692"/>
    </source>
</evidence>
<dbReference type="SUPFAM" id="SSF161098">
    <property type="entry name" value="MetI-like"/>
    <property type="match status" value="1"/>
</dbReference>
<accession>A0A3P1VB61</accession>
<dbReference type="GO" id="GO:0005886">
    <property type="term" value="C:plasma membrane"/>
    <property type="evidence" value="ECO:0007669"/>
    <property type="project" value="UniProtKB-SubCell"/>
</dbReference>
<proteinExistence type="inferred from homology"/>
<comment type="caution">
    <text evidence="10">The sequence shown here is derived from an EMBL/GenBank/DDBJ whole genome shotgun (WGS) entry which is preliminary data.</text>
</comment>
<dbReference type="InterPro" id="IPR051789">
    <property type="entry name" value="Bact_Polyamine_Transport"/>
</dbReference>
<evidence type="ECO:0000256" key="8">
    <source>
        <dbReference type="SAM" id="Phobius"/>
    </source>
</evidence>
<keyword evidence="5 8" id="KW-0812">Transmembrane</keyword>
<keyword evidence="3" id="KW-0813">Transport</keyword>
<keyword evidence="7 8" id="KW-0472">Membrane</keyword>
<protein>
    <submittedName>
        <fullName evidence="10">ABC transporter permease</fullName>
    </submittedName>
</protein>
<keyword evidence="4" id="KW-1003">Cell membrane</keyword>
<dbReference type="AlphaFoldDB" id="A0A3P1VB61"/>
<dbReference type="EMBL" id="RQZD01000177">
    <property type="protein sequence ID" value="RRD31462.1"/>
    <property type="molecule type" value="Genomic_DNA"/>
</dbReference>
<dbReference type="PANTHER" id="PTHR43848:SF2">
    <property type="entry name" value="PUTRESCINE TRANSPORT SYSTEM PERMEASE PROTEIN POTI"/>
    <property type="match status" value="1"/>
</dbReference>
<comment type="similarity">
    <text evidence="2">Belongs to the binding-protein-dependent transport system permease family. CysTW subfamily.</text>
</comment>
<evidence type="ECO:0000256" key="2">
    <source>
        <dbReference type="ARBA" id="ARBA00007069"/>
    </source>
</evidence>
<feature type="transmembrane region" description="Helical" evidence="8">
    <location>
        <begin position="60"/>
        <end position="81"/>
    </location>
</feature>
<keyword evidence="6 8" id="KW-1133">Transmembrane helix</keyword>
<reference evidence="10" key="1">
    <citation type="submission" date="2018-11" db="EMBL/GenBank/DDBJ databases">
        <title>Genomes From Bacteria Associated with the Canine Oral Cavity: a Test Case for Automated Genome-Based Taxonomic Assignment.</title>
        <authorList>
            <person name="Coil D.A."/>
            <person name="Jospin G."/>
            <person name="Darling A.E."/>
            <person name="Wallis C."/>
            <person name="Davis I.J."/>
            <person name="Harris S."/>
            <person name="Eisen J.A."/>
            <person name="Holcombe L.J."/>
            <person name="O'Flynn C."/>
        </authorList>
    </citation>
    <scope>NUCLEOTIDE SEQUENCE [LARGE SCALE GENOMIC DNA]</scope>
    <source>
        <strain evidence="10">OH5060</strain>
    </source>
</reference>
<gene>
    <name evidence="10" type="ORF">EII28_12600</name>
</gene>
<evidence type="ECO:0000313" key="10">
    <source>
        <dbReference type="EMBL" id="RRD31462.1"/>
    </source>
</evidence>
<dbReference type="PANTHER" id="PTHR43848">
    <property type="entry name" value="PUTRESCINE TRANSPORT SYSTEM PERMEASE PROTEIN POTI"/>
    <property type="match status" value="1"/>
</dbReference>
<feature type="transmembrane region" description="Helical" evidence="8">
    <location>
        <begin position="9"/>
        <end position="30"/>
    </location>
</feature>
<dbReference type="GO" id="GO:0055085">
    <property type="term" value="P:transmembrane transport"/>
    <property type="evidence" value="ECO:0007669"/>
    <property type="project" value="InterPro"/>
</dbReference>
<feature type="non-terminal residue" evidence="10">
    <location>
        <position position="82"/>
    </location>
</feature>